<evidence type="ECO:0000313" key="3">
    <source>
        <dbReference type="Proteomes" id="UP000021816"/>
    </source>
</evidence>
<organism evidence="2 3">
    <name type="scientific">Candidatus Accumulibacter appositus</name>
    <dbReference type="NCBI Taxonomy" id="1454003"/>
    <lineage>
        <taxon>Bacteria</taxon>
        <taxon>Pseudomonadati</taxon>
        <taxon>Pseudomonadota</taxon>
        <taxon>Betaproteobacteria</taxon>
        <taxon>Candidatus Accumulibacter</taxon>
    </lineage>
</organism>
<dbReference type="GO" id="GO:0016747">
    <property type="term" value="F:acyltransferase activity, transferring groups other than amino-acyl groups"/>
    <property type="evidence" value="ECO:0007669"/>
    <property type="project" value="InterPro"/>
</dbReference>
<comment type="caution">
    <text evidence="2">The sequence shown here is derived from an EMBL/GenBank/DDBJ whole genome shotgun (WGS) entry which is preliminary data.</text>
</comment>
<keyword evidence="2" id="KW-0808">Transferase</keyword>
<sequence length="172" mass="20136">MRQMRPSDAPQVKASLNTLSADTRRRRFFVSIAEFSDDAVHRLIDIDPAREYLLVVLRREDGIEIPIAGGRFVHEDERPDCTFSLLIGDPWQGQGIGRRILKALIREASRRGLRRMHGHVLADNRPMLDLARAQRFAILESDQGDDVLEIVRELPDRWSLRWDTFLRRLWRR</sequence>
<proteinExistence type="predicted"/>
<dbReference type="EC" id="2.3.1.-" evidence="2"/>
<accession>A0A011N6B7</accession>
<dbReference type="Pfam" id="PF13302">
    <property type="entry name" value="Acetyltransf_3"/>
    <property type="match status" value="1"/>
</dbReference>
<dbReference type="STRING" id="1454003.AW10_03241"/>
<protein>
    <submittedName>
        <fullName evidence="2">Acetyltransferase Pat</fullName>
        <ecNumber evidence="2">2.3.1.-</ecNumber>
    </submittedName>
</protein>
<dbReference type="CDD" id="cd04301">
    <property type="entry name" value="NAT_SF"/>
    <property type="match status" value="1"/>
</dbReference>
<gene>
    <name evidence="2" type="ORF">AW10_03241</name>
</gene>
<dbReference type="Gene3D" id="3.40.630.30">
    <property type="match status" value="1"/>
</dbReference>
<name>A0A011N6B7_9PROT</name>
<dbReference type="Proteomes" id="UP000021816">
    <property type="component" value="Unassembled WGS sequence"/>
</dbReference>
<dbReference type="InterPro" id="IPR000182">
    <property type="entry name" value="GNAT_dom"/>
</dbReference>
<dbReference type="AlphaFoldDB" id="A0A011N6B7"/>
<reference evidence="2 3" key="1">
    <citation type="submission" date="2014-02" db="EMBL/GenBank/DDBJ databases">
        <title>Expanding our view of genomic diversity in Candidatus Accumulibacter clades.</title>
        <authorList>
            <person name="Skennerton C.T."/>
            <person name="Barr J.J."/>
            <person name="Slater F.R."/>
            <person name="Bond P.L."/>
            <person name="Tyson G.W."/>
        </authorList>
    </citation>
    <scope>NUCLEOTIDE SEQUENCE [LARGE SCALE GENOMIC DNA]</scope>
    <source>
        <strain evidence="3">BA-92</strain>
    </source>
</reference>
<evidence type="ECO:0000259" key="1">
    <source>
        <dbReference type="PROSITE" id="PS51186"/>
    </source>
</evidence>
<keyword evidence="2" id="KW-0012">Acyltransferase</keyword>
<dbReference type="SUPFAM" id="SSF55729">
    <property type="entry name" value="Acyl-CoA N-acyltransferases (Nat)"/>
    <property type="match status" value="1"/>
</dbReference>
<dbReference type="EMBL" id="JEMX01000078">
    <property type="protein sequence ID" value="EXI78158.1"/>
    <property type="molecule type" value="Genomic_DNA"/>
</dbReference>
<dbReference type="PATRIC" id="fig|1454003.3.peg.3298"/>
<feature type="domain" description="N-acetyltransferase" evidence="1">
    <location>
        <begin position="1"/>
        <end position="167"/>
    </location>
</feature>
<evidence type="ECO:0000313" key="2">
    <source>
        <dbReference type="EMBL" id="EXI78158.1"/>
    </source>
</evidence>
<dbReference type="InterPro" id="IPR016181">
    <property type="entry name" value="Acyl_CoA_acyltransferase"/>
</dbReference>
<dbReference type="PROSITE" id="PS51186">
    <property type="entry name" value="GNAT"/>
    <property type="match status" value="1"/>
</dbReference>